<comment type="subcellular location">
    <subcellularLocation>
        <location evidence="1">Membrane</location>
        <topology evidence="1">Multi-pass membrane protein</topology>
    </subcellularLocation>
</comment>
<organism evidence="13 14">
    <name type="scientific">Symbiodinium pilosum</name>
    <name type="common">Dinoflagellate</name>
    <dbReference type="NCBI Taxonomy" id="2952"/>
    <lineage>
        <taxon>Eukaryota</taxon>
        <taxon>Sar</taxon>
        <taxon>Alveolata</taxon>
        <taxon>Dinophyceae</taxon>
        <taxon>Suessiales</taxon>
        <taxon>Symbiodiniaceae</taxon>
        <taxon>Symbiodinium</taxon>
    </lineage>
</organism>
<dbReference type="NCBIfam" id="TIGR01525">
    <property type="entry name" value="ATPase-IB_hvy"/>
    <property type="match status" value="1"/>
</dbReference>
<dbReference type="OrthoDB" id="436087at2759"/>
<dbReference type="InterPro" id="IPR001757">
    <property type="entry name" value="P_typ_ATPase"/>
</dbReference>
<dbReference type="InterPro" id="IPR023214">
    <property type="entry name" value="HAD_sf"/>
</dbReference>
<feature type="transmembrane region" description="Helical" evidence="10">
    <location>
        <begin position="389"/>
        <end position="408"/>
    </location>
</feature>
<evidence type="ECO:0000256" key="9">
    <source>
        <dbReference type="ARBA" id="ARBA00023136"/>
    </source>
</evidence>
<keyword evidence="5 10" id="KW-0547">Nucleotide-binding</keyword>
<dbReference type="InterPro" id="IPR059000">
    <property type="entry name" value="ATPase_P-type_domA"/>
</dbReference>
<dbReference type="GO" id="GO:0005524">
    <property type="term" value="F:ATP binding"/>
    <property type="evidence" value="ECO:0007669"/>
    <property type="project" value="UniProtKB-UniRule"/>
</dbReference>
<dbReference type="PROSITE" id="PS50846">
    <property type="entry name" value="HMA_2"/>
    <property type="match status" value="1"/>
</dbReference>
<feature type="transmembrane region" description="Helical" evidence="10">
    <location>
        <begin position="614"/>
        <end position="641"/>
    </location>
</feature>
<dbReference type="GO" id="GO:0046872">
    <property type="term" value="F:metal ion binding"/>
    <property type="evidence" value="ECO:0007669"/>
    <property type="project" value="UniProtKB-KW"/>
</dbReference>
<feature type="compositionally biased region" description="Basic residues" evidence="11">
    <location>
        <begin position="104"/>
        <end position="125"/>
    </location>
</feature>
<evidence type="ECO:0000256" key="2">
    <source>
        <dbReference type="ARBA" id="ARBA00006024"/>
    </source>
</evidence>
<evidence type="ECO:0000313" key="14">
    <source>
        <dbReference type="Proteomes" id="UP000649617"/>
    </source>
</evidence>
<dbReference type="InterPro" id="IPR027256">
    <property type="entry name" value="P-typ_ATPase_IB"/>
</dbReference>
<evidence type="ECO:0000256" key="1">
    <source>
        <dbReference type="ARBA" id="ARBA00004141"/>
    </source>
</evidence>
<gene>
    <name evidence="13" type="primary">HMA2</name>
    <name evidence="13" type="ORF">SPIL2461_LOCUS9375</name>
</gene>
<keyword evidence="8 10" id="KW-1133">Transmembrane helix</keyword>
<keyword evidence="6 10" id="KW-0067">ATP-binding</keyword>
<evidence type="ECO:0000256" key="8">
    <source>
        <dbReference type="ARBA" id="ARBA00022989"/>
    </source>
</evidence>
<dbReference type="InterPro" id="IPR006121">
    <property type="entry name" value="HMA_dom"/>
</dbReference>
<dbReference type="Gene3D" id="3.30.70.100">
    <property type="match status" value="1"/>
</dbReference>
<reference evidence="13" key="1">
    <citation type="submission" date="2021-02" db="EMBL/GenBank/DDBJ databases">
        <authorList>
            <person name="Dougan E. K."/>
            <person name="Rhodes N."/>
            <person name="Thang M."/>
            <person name="Chan C."/>
        </authorList>
    </citation>
    <scope>NUCLEOTIDE SEQUENCE</scope>
</reference>
<feature type="transmembrane region" description="Helical" evidence="10">
    <location>
        <begin position="575"/>
        <end position="602"/>
    </location>
</feature>
<evidence type="ECO:0000256" key="10">
    <source>
        <dbReference type="RuleBase" id="RU362081"/>
    </source>
</evidence>
<proteinExistence type="inferred from homology"/>
<dbReference type="InterPro" id="IPR036163">
    <property type="entry name" value="HMA_dom_sf"/>
</dbReference>
<dbReference type="InterPro" id="IPR018303">
    <property type="entry name" value="ATPase_P-typ_P_site"/>
</dbReference>
<dbReference type="Proteomes" id="UP000649617">
    <property type="component" value="Unassembled WGS sequence"/>
</dbReference>
<evidence type="ECO:0000256" key="11">
    <source>
        <dbReference type="SAM" id="MobiDB-lite"/>
    </source>
</evidence>
<dbReference type="InterPro" id="IPR023299">
    <property type="entry name" value="ATPase_P-typ_cyto_dom_N"/>
</dbReference>
<dbReference type="InterPro" id="IPR036412">
    <property type="entry name" value="HAD-like_sf"/>
</dbReference>
<dbReference type="PRINTS" id="PR00119">
    <property type="entry name" value="CATATPASE"/>
</dbReference>
<keyword evidence="7" id="KW-1278">Translocase</keyword>
<feature type="compositionally biased region" description="Basic and acidic residues" evidence="11">
    <location>
        <begin position="28"/>
        <end position="77"/>
    </location>
</feature>
<dbReference type="NCBIfam" id="TIGR01494">
    <property type="entry name" value="ATPase_P-type"/>
    <property type="match status" value="2"/>
</dbReference>
<dbReference type="SUPFAM" id="SSF56784">
    <property type="entry name" value="HAD-like"/>
    <property type="match status" value="1"/>
</dbReference>
<dbReference type="InterPro" id="IPR023298">
    <property type="entry name" value="ATPase_P-typ_TM_dom_sf"/>
</dbReference>
<keyword evidence="14" id="KW-1185">Reference proteome</keyword>
<dbReference type="InterPro" id="IPR044492">
    <property type="entry name" value="P_typ_ATPase_HD_dom"/>
</dbReference>
<keyword evidence="4 10" id="KW-0479">Metal-binding</keyword>
<accession>A0A812Q4K3</accession>
<dbReference type="Gene3D" id="3.40.50.1000">
    <property type="entry name" value="HAD superfamily/HAD-like"/>
    <property type="match status" value="1"/>
</dbReference>
<keyword evidence="9 10" id="KW-0472">Membrane</keyword>
<feature type="domain" description="HMA" evidence="12">
    <location>
        <begin position="266"/>
        <end position="334"/>
    </location>
</feature>
<feature type="compositionally biased region" description="Basic residues" evidence="11">
    <location>
        <begin position="153"/>
        <end position="165"/>
    </location>
</feature>
<feature type="compositionally biased region" description="Basic and acidic residues" evidence="11">
    <location>
        <begin position="126"/>
        <end position="138"/>
    </location>
</feature>
<dbReference type="Pfam" id="PF00122">
    <property type="entry name" value="E1-E2_ATPase"/>
    <property type="match status" value="1"/>
</dbReference>
<dbReference type="Gene3D" id="2.70.150.10">
    <property type="entry name" value="Calcium-transporting ATPase, cytoplasmic transduction domain A"/>
    <property type="match status" value="1"/>
</dbReference>
<keyword evidence="3 10" id="KW-0812">Transmembrane</keyword>
<dbReference type="InterPro" id="IPR051014">
    <property type="entry name" value="Cation_Transport_ATPase_IB"/>
</dbReference>
<comment type="similarity">
    <text evidence="2 10">Belongs to the cation transport ATPase (P-type) (TC 3.A.3) family. Type IB subfamily.</text>
</comment>
<dbReference type="AlphaFoldDB" id="A0A812Q4K3"/>
<dbReference type="PANTHER" id="PTHR48085">
    <property type="entry name" value="CADMIUM/ZINC-TRANSPORTING ATPASE HMA2-RELATED"/>
    <property type="match status" value="1"/>
</dbReference>
<dbReference type="GO" id="GO:0019829">
    <property type="term" value="F:ATPase-coupled monoatomic cation transmembrane transporter activity"/>
    <property type="evidence" value="ECO:0007669"/>
    <property type="project" value="InterPro"/>
</dbReference>
<evidence type="ECO:0000256" key="3">
    <source>
        <dbReference type="ARBA" id="ARBA00022692"/>
    </source>
</evidence>
<dbReference type="SFLD" id="SFLDG00002">
    <property type="entry name" value="C1.7:_P-type_atpase_like"/>
    <property type="match status" value="1"/>
</dbReference>
<dbReference type="InterPro" id="IPR008250">
    <property type="entry name" value="ATPase_P-typ_transduc_dom_A_sf"/>
</dbReference>
<evidence type="ECO:0000256" key="7">
    <source>
        <dbReference type="ARBA" id="ARBA00022967"/>
    </source>
</evidence>
<dbReference type="GO" id="GO:0016887">
    <property type="term" value="F:ATP hydrolysis activity"/>
    <property type="evidence" value="ECO:0007669"/>
    <property type="project" value="InterPro"/>
</dbReference>
<feature type="transmembrane region" description="Helical" evidence="10">
    <location>
        <begin position="359"/>
        <end position="377"/>
    </location>
</feature>
<sequence length="1012" mass="109076">MHEGDGHAGQQMHGHECDSHAVHHAHCHEHEGHTAHEAHGHEHGDHRAHDAQSHEHQGHSTHGHEHGGHHCEDPGHEHHSHGHQHHGHGHETTGMKSSEGHSHGHEHHNAHHHGHEHQGHHHGHDHSRGECDGHSHSDDDSDSEEDCSCGHDHGHHGHHDHHAHHGHGEASPTLLSAQSRSRRLKEGDKKVSITLPTSSFGSPAKKIPSARPVRRSATTSSWMSVFSVQKSRSRFTVLQKEVCSACCGHGSSARCAVAGCRPHEMVKTKFSIRNICCDSEVKLIKRIVETMKGVESVSTNPFTKLTVVVHCPVQCCTAPEVILDKLNGAGLGAALLGQNEEDGDTEINLIQWCWDHLRHFSFVLSLLLLITGVLLIAHDIQIGGEICEFAALALGLPFIIFEAVVTISKCQIDMAALVIIAAGGALAQEEAADAALVVVLFNLARVLEATAMSRVSRALRAVMQLQAIRMVSLVDGTTVAIPDLQEGDVITLRPGEECPADGTVTRGSASCSEAALTGEARPVEKIKESRMSSGTVILNGYVEVTLTKAGSESTLSMIESQVQEAQMRRTAKQLLIARFASIWTPTVLVLVLVVCTLVPYVSDGDYEKWRERGLVILLTACPCAIVIGAPLATTCAVAAAATRGVFIKQPETVEQLPSIVSVGLDKTGTLTTGEFGVRAQETFEKMHDLAVEPLNLAAALEMKSAHPIAAAIVSKAVGCVGEAYEQDALPAVKKFRIVEGVGIKGEVKAGNTFVTVHVGNKRVLDAVNADPTQQAKFTRFQDSHPDDTVVAVMIKGRLALGLALNDTVRRDAACMVEELHRMGCEARILTGDAASAGRSVAATVGIDPTICQFSMHPEEKQQWVQKEENSKRPTLMLGDGINDATALATATVGAAMGETSAALAAKSANMVMMTDRLIRLPQCIRLCRYALWIQRINLLIPCLVKIVEVGFALAGHLKLWMAIVCDLGTLLLVLLLGVTILSRRFWTEDTTEYDEIESNASTGSDPSSSHRV</sequence>
<feature type="transmembrane region" description="Helical" evidence="10">
    <location>
        <begin position="960"/>
        <end position="981"/>
    </location>
</feature>
<evidence type="ECO:0000256" key="4">
    <source>
        <dbReference type="ARBA" id="ARBA00022723"/>
    </source>
</evidence>
<dbReference type="SFLD" id="SFLDS00003">
    <property type="entry name" value="Haloacid_Dehalogenase"/>
    <property type="match status" value="1"/>
</dbReference>
<dbReference type="SUPFAM" id="SSF81665">
    <property type="entry name" value="Calcium ATPase, transmembrane domain M"/>
    <property type="match status" value="1"/>
</dbReference>
<dbReference type="GO" id="GO:0016020">
    <property type="term" value="C:membrane"/>
    <property type="evidence" value="ECO:0007669"/>
    <property type="project" value="UniProtKB-SubCell"/>
</dbReference>
<evidence type="ECO:0000256" key="5">
    <source>
        <dbReference type="ARBA" id="ARBA00022741"/>
    </source>
</evidence>
<dbReference type="PROSITE" id="PS00154">
    <property type="entry name" value="ATPASE_E1_E2"/>
    <property type="match status" value="1"/>
</dbReference>
<evidence type="ECO:0000259" key="12">
    <source>
        <dbReference type="PROSITE" id="PS50846"/>
    </source>
</evidence>
<dbReference type="Pfam" id="PF00702">
    <property type="entry name" value="Hydrolase"/>
    <property type="match status" value="1"/>
</dbReference>
<feature type="compositionally biased region" description="Basic and acidic residues" evidence="11">
    <location>
        <begin position="89"/>
        <end position="103"/>
    </location>
</feature>
<evidence type="ECO:0000256" key="6">
    <source>
        <dbReference type="ARBA" id="ARBA00022840"/>
    </source>
</evidence>
<name>A0A812Q4K3_SYMPI</name>
<feature type="region of interest" description="Disordered" evidence="11">
    <location>
        <begin position="1"/>
        <end position="215"/>
    </location>
</feature>
<dbReference type="PANTHER" id="PTHR48085:SF5">
    <property type="entry name" value="CADMIUM_ZINC-TRANSPORTING ATPASE HMA4-RELATED"/>
    <property type="match status" value="1"/>
</dbReference>
<dbReference type="SUPFAM" id="SSF81653">
    <property type="entry name" value="Calcium ATPase, transduction domain A"/>
    <property type="match status" value="1"/>
</dbReference>
<feature type="transmembrane region" description="Helical" evidence="10">
    <location>
        <begin position="936"/>
        <end position="954"/>
    </location>
</feature>
<dbReference type="SFLD" id="SFLDF00027">
    <property type="entry name" value="p-type_atpase"/>
    <property type="match status" value="1"/>
</dbReference>
<dbReference type="SUPFAM" id="SSF55008">
    <property type="entry name" value="HMA, heavy metal-associated domain"/>
    <property type="match status" value="1"/>
</dbReference>
<comment type="caution">
    <text evidence="13">The sequence shown here is derived from an EMBL/GenBank/DDBJ whole genome shotgun (WGS) entry which is preliminary data.</text>
</comment>
<dbReference type="Gene3D" id="3.40.1110.10">
    <property type="entry name" value="Calcium-transporting ATPase, cytoplasmic domain N"/>
    <property type="match status" value="1"/>
</dbReference>
<protein>
    <submittedName>
        <fullName evidence="13">HMA2 protein</fullName>
    </submittedName>
</protein>
<feature type="compositionally biased region" description="Basic residues" evidence="11">
    <location>
        <begin position="78"/>
        <end position="88"/>
    </location>
</feature>
<evidence type="ECO:0000313" key="13">
    <source>
        <dbReference type="EMBL" id="CAE7384009.1"/>
    </source>
</evidence>
<dbReference type="EMBL" id="CAJNIZ010016324">
    <property type="protein sequence ID" value="CAE7384009.1"/>
    <property type="molecule type" value="Genomic_DNA"/>
</dbReference>